<feature type="domain" description="VOC" evidence="1">
    <location>
        <begin position="20"/>
        <end position="130"/>
    </location>
</feature>
<dbReference type="PROSITE" id="PS51819">
    <property type="entry name" value="VOC"/>
    <property type="match status" value="1"/>
</dbReference>
<dbReference type="RefSeq" id="WP_175148003.1">
    <property type="nucleotide sequence ID" value="NZ_CADIKK010000002.1"/>
</dbReference>
<dbReference type="Gene3D" id="3.10.180.10">
    <property type="entry name" value="2,3-Dihydroxybiphenyl 1,2-Dioxygenase, domain 1"/>
    <property type="match status" value="1"/>
</dbReference>
<protein>
    <recommendedName>
        <fullName evidence="1">VOC domain-containing protein</fullName>
    </recommendedName>
</protein>
<proteinExistence type="predicted"/>
<dbReference type="InterPro" id="IPR037523">
    <property type="entry name" value="VOC_core"/>
</dbReference>
<dbReference type="Proteomes" id="UP000494365">
    <property type="component" value="Unassembled WGS sequence"/>
</dbReference>
<dbReference type="EMBL" id="CADIKK010000002">
    <property type="protein sequence ID" value="CAB3778035.1"/>
    <property type="molecule type" value="Genomic_DNA"/>
</dbReference>
<dbReference type="AlphaFoldDB" id="A0A6S7BZX3"/>
<dbReference type="Gene3D" id="3.30.720.110">
    <property type="match status" value="1"/>
</dbReference>
<dbReference type="InterPro" id="IPR029068">
    <property type="entry name" value="Glyas_Bleomycin-R_OHBP_Dase"/>
</dbReference>
<evidence type="ECO:0000313" key="2">
    <source>
        <dbReference type="EMBL" id="CAB3778035.1"/>
    </source>
</evidence>
<name>A0A6S7BZX3_9BURK</name>
<keyword evidence="3" id="KW-1185">Reference proteome</keyword>
<reference evidence="2 3" key="1">
    <citation type="submission" date="2020-04" db="EMBL/GenBank/DDBJ databases">
        <authorList>
            <person name="De Canck E."/>
        </authorList>
    </citation>
    <scope>NUCLEOTIDE SEQUENCE [LARGE SCALE GENOMIC DNA]</scope>
    <source>
        <strain evidence="2 3">LMG 28614</strain>
    </source>
</reference>
<organism evidence="2 3">
    <name type="scientific">Paraburkholderia ultramafica</name>
    <dbReference type="NCBI Taxonomy" id="1544867"/>
    <lineage>
        <taxon>Bacteria</taxon>
        <taxon>Pseudomonadati</taxon>
        <taxon>Pseudomonadota</taxon>
        <taxon>Betaproteobacteria</taxon>
        <taxon>Burkholderiales</taxon>
        <taxon>Burkholderiaceae</taxon>
        <taxon>Paraburkholderia</taxon>
    </lineage>
</organism>
<dbReference type="SUPFAM" id="SSF54593">
    <property type="entry name" value="Glyoxalase/Bleomycin resistance protein/Dihydroxybiphenyl dioxygenase"/>
    <property type="match status" value="1"/>
</dbReference>
<dbReference type="PANTHER" id="PTHR36503">
    <property type="entry name" value="BLR2520 PROTEIN"/>
    <property type="match status" value="1"/>
</dbReference>
<accession>A0A6S7BZX3</accession>
<evidence type="ECO:0000259" key="1">
    <source>
        <dbReference type="PROSITE" id="PS51819"/>
    </source>
</evidence>
<dbReference type="PANTHER" id="PTHR36503:SF3">
    <property type="entry name" value="BLR0126 PROTEIN"/>
    <property type="match status" value="1"/>
</dbReference>
<dbReference type="InterPro" id="IPR004360">
    <property type="entry name" value="Glyas_Fos-R_dOase_dom"/>
</dbReference>
<dbReference type="Pfam" id="PF00903">
    <property type="entry name" value="Glyoxalase"/>
    <property type="match status" value="1"/>
</dbReference>
<gene>
    <name evidence="2" type="ORF">LMG28614_00523</name>
</gene>
<evidence type="ECO:0000313" key="3">
    <source>
        <dbReference type="Proteomes" id="UP000494365"/>
    </source>
</evidence>
<sequence>MPAATPSSSADAQTEPHVESLSAITLATRDMPRAVSFYDALGFPMKFGGPQEAFTSYAFGGSYLNLIVDTRAPVNWWGRVIIYVSDVDALYRKALAAGLKPSLEPSDAPWGERYFHITDPDGHELSFARPLR</sequence>